<keyword evidence="4" id="KW-0233">DNA recombination</keyword>
<dbReference type="PANTHER" id="PTHR30461">
    <property type="entry name" value="DNA-INVERTASE FROM LAMBDOID PROPHAGE"/>
    <property type="match status" value="1"/>
</dbReference>
<keyword evidence="3" id="KW-0238">DNA-binding</keyword>
<name>A0A7K0G5M8_9ACTN</name>
<dbReference type="SUPFAM" id="SSF48295">
    <property type="entry name" value="TrpR-like"/>
    <property type="match status" value="1"/>
</dbReference>
<dbReference type="GO" id="GO:0000150">
    <property type="term" value="F:DNA strand exchange activity"/>
    <property type="evidence" value="ECO:0007669"/>
    <property type="project" value="InterPro"/>
</dbReference>
<dbReference type="SMART" id="SM00857">
    <property type="entry name" value="Resolvase"/>
    <property type="match status" value="1"/>
</dbReference>
<dbReference type="CDD" id="cd03768">
    <property type="entry name" value="SR_ResInv"/>
    <property type="match status" value="1"/>
</dbReference>
<dbReference type="Pfam" id="PF13384">
    <property type="entry name" value="HTH_23"/>
    <property type="match status" value="1"/>
</dbReference>
<evidence type="ECO:0000256" key="6">
    <source>
        <dbReference type="PROSITE-ProRule" id="PRU10137"/>
    </source>
</evidence>
<proteinExistence type="inferred from homology"/>
<feature type="domain" description="Resolvase/invertase-type recombinase catalytic" evidence="7">
    <location>
        <begin position="16"/>
        <end position="159"/>
    </location>
</feature>
<accession>A0A7K0G5M8</accession>
<dbReference type="SUPFAM" id="SSF53041">
    <property type="entry name" value="Resolvase-like"/>
    <property type="match status" value="1"/>
</dbReference>
<dbReference type="RefSeq" id="WP_144687429.1">
    <property type="nucleotide sequence ID" value="NZ_VLLQ01000001.1"/>
</dbReference>
<dbReference type="Pfam" id="PF00239">
    <property type="entry name" value="Resolvase"/>
    <property type="match status" value="1"/>
</dbReference>
<feature type="active site" description="O-(5'-phospho-DNA)-serine intermediate" evidence="5 6">
    <location>
        <position position="24"/>
    </location>
</feature>
<comment type="caution">
    <text evidence="8">The sequence shown here is derived from an EMBL/GenBank/DDBJ whole genome shotgun (WGS) entry which is preliminary data.</text>
</comment>
<evidence type="ECO:0000313" key="9">
    <source>
        <dbReference type="Proteomes" id="UP000470010"/>
    </source>
</evidence>
<gene>
    <name evidence="8" type="ORF">GJE22_00595</name>
</gene>
<evidence type="ECO:0000256" key="5">
    <source>
        <dbReference type="PIRSR" id="PIRSR606118-50"/>
    </source>
</evidence>
<evidence type="ECO:0000259" key="7">
    <source>
        <dbReference type="PROSITE" id="PS51736"/>
    </source>
</evidence>
<dbReference type="Gene3D" id="3.40.50.1390">
    <property type="entry name" value="Resolvase, N-terminal catalytic domain"/>
    <property type="match status" value="1"/>
</dbReference>
<dbReference type="PROSITE" id="PS00397">
    <property type="entry name" value="RECOMBINASES_1"/>
    <property type="match status" value="1"/>
</dbReference>
<keyword evidence="9" id="KW-1185">Reference proteome</keyword>
<evidence type="ECO:0000313" key="8">
    <source>
        <dbReference type="EMBL" id="MRX79117.1"/>
    </source>
</evidence>
<dbReference type="Proteomes" id="UP000470010">
    <property type="component" value="Unassembled WGS sequence"/>
</dbReference>
<dbReference type="InterPro" id="IPR036162">
    <property type="entry name" value="Resolvase-like_N_sf"/>
</dbReference>
<dbReference type="PROSITE" id="PS51736">
    <property type="entry name" value="RECOMBINASES_3"/>
    <property type="match status" value="1"/>
</dbReference>
<protein>
    <submittedName>
        <fullName evidence="8">Helix-turn-helix domain-containing protein</fullName>
    </submittedName>
</protein>
<dbReference type="PROSITE" id="PS00398">
    <property type="entry name" value="RECOMBINASES_2"/>
    <property type="match status" value="1"/>
</dbReference>
<dbReference type="InterPro" id="IPR050639">
    <property type="entry name" value="SSR_resolvase"/>
</dbReference>
<dbReference type="InterPro" id="IPR010921">
    <property type="entry name" value="Trp_repressor/repl_initiator"/>
</dbReference>
<dbReference type="GO" id="GO:0043565">
    <property type="term" value="F:sequence-specific DNA binding"/>
    <property type="evidence" value="ECO:0007669"/>
    <property type="project" value="InterPro"/>
</dbReference>
<reference evidence="9" key="1">
    <citation type="submission" date="2019-08" db="EMBL/GenBank/DDBJ databases">
        <title>Arthrobacter sp. nov., isolated from plateau pika and Tibetan wild ass.</title>
        <authorList>
            <person name="Ge Y."/>
        </authorList>
    </citation>
    <scope>NUCLEOTIDE SEQUENCE [LARGE SCALE GENOMIC DNA]</scope>
    <source>
        <strain evidence="9">HF-1365</strain>
    </source>
</reference>
<organism evidence="8 9">
    <name type="scientific">Enorma shizhengliae</name>
    <dbReference type="NCBI Taxonomy" id="2606615"/>
    <lineage>
        <taxon>Bacteria</taxon>
        <taxon>Bacillati</taxon>
        <taxon>Actinomycetota</taxon>
        <taxon>Coriobacteriia</taxon>
        <taxon>Coriobacteriales</taxon>
        <taxon>Coriobacteriaceae</taxon>
        <taxon>Enorma</taxon>
    </lineage>
</organism>
<dbReference type="EMBL" id="VTFZ01000001">
    <property type="protein sequence ID" value="MRX79117.1"/>
    <property type="molecule type" value="Genomic_DNA"/>
</dbReference>
<dbReference type="AlphaFoldDB" id="A0A7K0G5M8"/>
<dbReference type="InterPro" id="IPR006119">
    <property type="entry name" value="Resolv_N"/>
</dbReference>
<comment type="similarity">
    <text evidence="1">Belongs to the site-specific recombinase resolvase family.</text>
</comment>
<dbReference type="GO" id="GO:0015074">
    <property type="term" value="P:DNA integration"/>
    <property type="evidence" value="ECO:0007669"/>
    <property type="project" value="UniProtKB-KW"/>
</dbReference>
<evidence type="ECO:0000256" key="4">
    <source>
        <dbReference type="ARBA" id="ARBA00023172"/>
    </source>
</evidence>
<dbReference type="InterPro" id="IPR006118">
    <property type="entry name" value="Recombinase_CS"/>
</dbReference>
<evidence type="ECO:0000256" key="2">
    <source>
        <dbReference type="ARBA" id="ARBA00022908"/>
    </source>
</evidence>
<evidence type="ECO:0000256" key="1">
    <source>
        <dbReference type="ARBA" id="ARBA00009913"/>
    </source>
</evidence>
<evidence type="ECO:0000256" key="3">
    <source>
        <dbReference type="ARBA" id="ARBA00023125"/>
    </source>
</evidence>
<dbReference type="PANTHER" id="PTHR30461:SF26">
    <property type="entry name" value="RESOLVASE HOMOLOG YNEB"/>
    <property type="match status" value="1"/>
</dbReference>
<sequence>MAQRSTTQREVRTKQVTYGYARVSTRDQNLARQIDALEAFGVERACIFADKASGKDFHRPAYQRLVRRLHTGDTVVIKSIDRLGRNYDEILEEWRRLTKNSCAHLVVLDMPLLDTRREANGVTGEFIADMVLQLLSYVAHIERVRQRQAEGIAAARARGVRFGRPRIERPEAFETVRGLYSSGGLTCAEAAEACGVSESTFRRWIRALEGGR</sequence>
<keyword evidence="2" id="KW-0229">DNA integration</keyword>